<evidence type="ECO:0000256" key="7">
    <source>
        <dbReference type="ARBA" id="ARBA00022833"/>
    </source>
</evidence>
<dbReference type="PANTHER" id="PTHR10890:SF25">
    <property type="entry name" value="CYSTEINE--TRNA LIGASE, CHLOROPLASTIC_MITOCHONDRIAL"/>
    <property type="match status" value="1"/>
</dbReference>
<dbReference type="GO" id="GO:0005737">
    <property type="term" value="C:cytoplasm"/>
    <property type="evidence" value="ECO:0007669"/>
    <property type="project" value="TreeGrafter"/>
</dbReference>
<dbReference type="EC" id="6.1.1.16" evidence="3"/>
<evidence type="ECO:0000256" key="2">
    <source>
        <dbReference type="ARBA" id="ARBA00005594"/>
    </source>
</evidence>
<dbReference type="EMBL" id="CP000590">
    <property type="protein sequence ID" value="ABO98350.1"/>
    <property type="molecule type" value="Genomic_DNA"/>
</dbReference>
<dbReference type="OMA" id="IMRWPSP"/>
<keyword evidence="4" id="KW-0436">Ligase</keyword>
<keyword evidence="6" id="KW-0547">Nucleotide-binding</keyword>
<keyword evidence="7" id="KW-0862">Zinc</keyword>
<evidence type="ECO:0000256" key="1">
    <source>
        <dbReference type="ARBA" id="ARBA00001947"/>
    </source>
</evidence>
<reference evidence="13 14" key="1">
    <citation type="journal article" date="2007" name="Proc. Natl. Acad. Sci. U.S.A.">
        <title>The tiny eukaryote Ostreococcus provides genomic insights into the paradox of plankton speciation.</title>
        <authorList>
            <person name="Palenik B."/>
            <person name="Grimwood J."/>
            <person name="Aerts A."/>
            <person name="Rouze P."/>
            <person name="Salamov A."/>
            <person name="Putnam N."/>
            <person name="Dupont C."/>
            <person name="Jorgensen R."/>
            <person name="Derelle E."/>
            <person name="Rombauts S."/>
            <person name="Zhou K."/>
            <person name="Otillar R."/>
            <person name="Merchant S.S."/>
            <person name="Podell S."/>
            <person name="Gaasterland T."/>
            <person name="Napoli C."/>
            <person name="Gendler K."/>
            <person name="Manuell A."/>
            <person name="Tai V."/>
            <person name="Vallon O."/>
            <person name="Piganeau G."/>
            <person name="Jancek S."/>
            <person name="Heijde M."/>
            <person name="Jabbari K."/>
            <person name="Bowler C."/>
            <person name="Lohr M."/>
            <person name="Robbens S."/>
            <person name="Werner G."/>
            <person name="Dubchak I."/>
            <person name="Pazour G.J."/>
            <person name="Ren Q."/>
            <person name="Paulsen I."/>
            <person name="Delwiche C."/>
            <person name="Schmutz J."/>
            <person name="Rokhsar D."/>
            <person name="Van de Peer Y."/>
            <person name="Moreau H."/>
            <person name="Grigoriev I.V."/>
        </authorList>
    </citation>
    <scope>NUCLEOTIDE SEQUENCE [LARGE SCALE GENOMIC DNA]</scope>
    <source>
        <strain evidence="13 14">CCE9901</strain>
    </source>
</reference>
<evidence type="ECO:0000256" key="4">
    <source>
        <dbReference type="ARBA" id="ARBA00022598"/>
    </source>
</evidence>
<proteinExistence type="inferred from homology"/>
<dbReference type="InterPro" id="IPR014729">
    <property type="entry name" value="Rossmann-like_a/b/a_fold"/>
</dbReference>
<dbReference type="RefSeq" id="XP_001420057.1">
    <property type="nucleotide sequence ID" value="XM_001420020.1"/>
</dbReference>
<comment type="cofactor">
    <cofactor evidence="1">
        <name>Zn(2+)</name>
        <dbReference type="ChEBI" id="CHEBI:29105"/>
    </cofactor>
</comment>
<dbReference type="InterPro" id="IPR024909">
    <property type="entry name" value="Cys-tRNA/MSH_ligase"/>
</dbReference>
<evidence type="ECO:0000256" key="10">
    <source>
        <dbReference type="ARBA" id="ARBA00023146"/>
    </source>
</evidence>
<dbReference type="eggNOG" id="KOG2007">
    <property type="taxonomic scope" value="Eukaryota"/>
</dbReference>
<dbReference type="InterPro" id="IPR009080">
    <property type="entry name" value="tRNAsynth_Ia_anticodon-bd"/>
</dbReference>
<organism evidence="13 14">
    <name type="scientific">Ostreococcus lucimarinus (strain CCE9901)</name>
    <dbReference type="NCBI Taxonomy" id="436017"/>
    <lineage>
        <taxon>Eukaryota</taxon>
        <taxon>Viridiplantae</taxon>
        <taxon>Chlorophyta</taxon>
        <taxon>Mamiellophyceae</taxon>
        <taxon>Mamiellales</taxon>
        <taxon>Bathycoccaceae</taxon>
        <taxon>Ostreococcus</taxon>
    </lineage>
</organism>
<dbReference type="OrthoDB" id="438179at2759"/>
<evidence type="ECO:0000256" key="3">
    <source>
        <dbReference type="ARBA" id="ARBA00012832"/>
    </source>
</evidence>
<evidence type="ECO:0000313" key="13">
    <source>
        <dbReference type="EMBL" id="ABO98350.1"/>
    </source>
</evidence>
<protein>
    <recommendedName>
        <fullName evidence="3">cysteine--tRNA ligase</fullName>
        <ecNumber evidence="3">6.1.1.16</ecNumber>
    </recommendedName>
    <alternativeName>
        <fullName evidence="11">Cysteinyl-tRNA synthetase</fullName>
    </alternativeName>
</protein>
<gene>
    <name evidence="13" type="ORF">OSTLU_37953</name>
</gene>
<dbReference type="InterPro" id="IPR032678">
    <property type="entry name" value="tRNA-synt_1_cat_dom"/>
</dbReference>
<dbReference type="Pfam" id="PF01406">
    <property type="entry name" value="tRNA-synt_1e"/>
    <property type="match status" value="1"/>
</dbReference>
<dbReference type="Gene3D" id="1.20.120.1910">
    <property type="entry name" value="Cysteine-tRNA ligase, C-terminal anti-codon recognition domain"/>
    <property type="match status" value="1"/>
</dbReference>
<dbReference type="HAMAP" id="MF_00041">
    <property type="entry name" value="Cys_tRNA_synth"/>
    <property type="match status" value="1"/>
</dbReference>
<name>A4S394_OSTLU</name>
<dbReference type="Gramene" id="ABO98350">
    <property type="protein sequence ID" value="ABO98350"/>
    <property type="gene ID" value="OSTLU_37953"/>
</dbReference>
<comment type="similarity">
    <text evidence="2">Belongs to the class-I aminoacyl-tRNA synthetase family.</text>
</comment>
<dbReference type="GO" id="GO:0046872">
    <property type="term" value="F:metal ion binding"/>
    <property type="evidence" value="ECO:0007669"/>
    <property type="project" value="UniProtKB-KW"/>
</dbReference>
<dbReference type="InterPro" id="IPR015803">
    <property type="entry name" value="Cys-tRNA-ligase"/>
</dbReference>
<dbReference type="PANTHER" id="PTHR10890">
    <property type="entry name" value="CYSTEINYL-TRNA SYNTHETASE"/>
    <property type="match status" value="1"/>
</dbReference>
<dbReference type="GO" id="GO:0005524">
    <property type="term" value="F:ATP binding"/>
    <property type="evidence" value="ECO:0007669"/>
    <property type="project" value="UniProtKB-KW"/>
</dbReference>
<evidence type="ECO:0000256" key="5">
    <source>
        <dbReference type="ARBA" id="ARBA00022723"/>
    </source>
</evidence>
<dbReference type="Proteomes" id="UP000001568">
    <property type="component" value="Chromosome 10"/>
</dbReference>
<keyword evidence="8" id="KW-0067">ATP-binding</keyword>
<evidence type="ECO:0000256" key="6">
    <source>
        <dbReference type="ARBA" id="ARBA00022741"/>
    </source>
</evidence>
<dbReference type="FunFam" id="3.40.50.620:FF:000009">
    <property type="entry name" value="Cysteine--tRNA ligase"/>
    <property type="match status" value="1"/>
</dbReference>
<dbReference type="GO" id="GO:0004817">
    <property type="term" value="F:cysteine-tRNA ligase activity"/>
    <property type="evidence" value="ECO:0007669"/>
    <property type="project" value="UniProtKB-EC"/>
</dbReference>
<dbReference type="HOGENOM" id="CLU_013528_0_1_1"/>
<keyword evidence="5" id="KW-0479">Metal-binding</keyword>
<dbReference type="STRING" id="436017.A4S394"/>
<dbReference type="PRINTS" id="PR00983">
    <property type="entry name" value="TRNASYNTHCYS"/>
</dbReference>
<evidence type="ECO:0000259" key="12">
    <source>
        <dbReference type="Pfam" id="PF01406"/>
    </source>
</evidence>
<evidence type="ECO:0000313" key="14">
    <source>
        <dbReference type="Proteomes" id="UP000001568"/>
    </source>
</evidence>
<dbReference type="GO" id="GO:0006423">
    <property type="term" value="P:cysteinyl-tRNA aminoacylation"/>
    <property type="evidence" value="ECO:0007669"/>
    <property type="project" value="InterPro"/>
</dbReference>
<dbReference type="Gene3D" id="3.40.50.620">
    <property type="entry name" value="HUPs"/>
    <property type="match status" value="1"/>
</dbReference>
<dbReference type="GeneID" id="5004117"/>
<dbReference type="KEGG" id="olu:OSTLU_37953"/>
<keyword evidence="9" id="KW-0648">Protein biosynthesis</keyword>
<keyword evidence="14" id="KW-1185">Reference proteome</keyword>
<dbReference type="SUPFAM" id="SSF47323">
    <property type="entry name" value="Anticodon-binding domain of a subclass of class I aminoacyl-tRNA synthetases"/>
    <property type="match status" value="1"/>
</dbReference>
<keyword evidence="10" id="KW-0030">Aminoacyl-tRNA synthetase</keyword>
<dbReference type="SUPFAM" id="SSF52374">
    <property type="entry name" value="Nucleotidylyl transferase"/>
    <property type="match status" value="1"/>
</dbReference>
<evidence type="ECO:0000256" key="11">
    <source>
        <dbReference type="ARBA" id="ARBA00031499"/>
    </source>
</evidence>
<evidence type="ECO:0000256" key="8">
    <source>
        <dbReference type="ARBA" id="ARBA00022840"/>
    </source>
</evidence>
<feature type="domain" description="tRNA synthetases class I catalytic" evidence="12">
    <location>
        <begin position="15"/>
        <end position="314"/>
    </location>
</feature>
<accession>A4S394</accession>
<dbReference type="NCBIfam" id="TIGR00435">
    <property type="entry name" value="cysS"/>
    <property type="match status" value="1"/>
</dbReference>
<dbReference type="CDD" id="cd00672">
    <property type="entry name" value="CysRS_core"/>
    <property type="match status" value="1"/>
</dbReference>
<sequence length="497" mass="55265">MTRKKEIFTPRDPAGKKVQMYVCGVTVYDYSHIGHARVYVAFDVLYRQLMRLGYDVTYCRNFTDIDDKIIKRSNESGETCEALTDKFIEAFHEDMAALGCLRPTLEPRATECVDDIIAFIERLIAKGNAYETEGDVYFSVDTLPAYGALSGRNQEDNRAGERVAVDGRKKNPADFALWKTAKPGEPTWTSPWGEGRPGWHIECSAMIEKMLGPTIDIHGGGQDLVFPHHENELAQSSAACGCGAHADENPFVRYWVHNGFVKVDSEKMSKSLGNFFTIREVLDKYHPFVLRFMLLGAHYRAPINYTQRALEEASDRVYYLYQTVHDVRAILRDAAAEEPAKKPVPLVADALKLASEAEKQVSEALNDDMNTPGVIATLSAPLKSMNDFMTTKAGKKAVGRVGALQSLLSTVEGLMEAVGMPKDEENVILAELRARALHRAGLTEDDLLAKIEERNKARDAKDFAESDRLRDELSARGVGLMDGSAVPWRPVPVIDAT</sequence>
<dbReference type="AlphaFoldDB" id="A4S394"/>
<evidence type="ECO:0000256" key="9">
    <source>
        <dbReference type="ARBA" id="ARBA00022917"/>
    </source>
</evidence>